<accession>A0AAN6T855</accession>
<evidence type="ECO:0000256" key="1">
    <source>
        <dbReference type="SAM" id="MobiDB-lite"/>
    </source>
</evidence>
<comment type="caution">
    <text evidence="2">The sequence shown here is derived from an EMBL/GenBank/DDBJ whole genome shotgun (WGS) entry which is preliminary data.</text>
</comment>
<organism evidence="2 3">
    <name type="scientific">Canariomyces notabilis</name>
    <dbReference type="NCBI Taxonomy" id="2074819"/>
    <lineage>
        <taxon>Eukaryota</taxon>
        <taxon>Fungi</taxon>
        <taxon>Dikarya</taxon>
        <taxon>Ascomycota</taxon>
        <taxon>Pezizomycotina</taxon>
        <taxon>Sordariomycetes</taxon>
        <taxon>Sordariomycetidae</taxon>
        <taxon>Sordariales</taxon>
        <taxon>Chaetomiaceae</taxon>
        <taxon>Canariomyces</taxon>
    </lineage>
</organism>
<reference evidence="2" key="2">
    <citation type="submission" date="2023-05" db="EMBL/GenBank/DDBJ databases">
        <authorList>
            <consortium name="Lawrence Berkeley National Laboratory"/>
            <person name="Steindorff A."/>
            <person name="Hensen N."/>
            <person name="Bonometti L."/>
            <person name="Westerberg I."/>
            <person name="Brannstrom I.O."/>
            <person name="Guillou S."/>
            <person name="Cros-Aarteil S."/>
            <person name="Calhoun S."/>
            <person name="Haridas S."/>
            <person name="Kuo A."/>
            <person name="Mondo S."/>
            <person name="Pangilinan J."/>
            <person name="Riley R."/>
            <person name="Labutti K."/>
            <person name="Andreopoulos B."/>
            <person name="Lipzen A."/>
            <person name="Chen C."/>
            <person name="Yanf M."/>
            <person name="Daum C."/>
            <person name="Ng V."/>
            <person name="Clum A."/>
            <person name="Ohm R."/>
            <person name="Martin F."/>
            <person name="Silar P."/>
            <person name="Natvig D."/>
            <person name="Lalanne C."/>
            <person name="Gautier V."/>
            <person name="Ament-Velasquez S.L."/>
            <person name="Kruys A."/>
            <person name="Hutchinson M.I."/>
            <person name="Powell A.J."/>
            <person name="Barry K."/>
            <person name="Miller A.N."/>
            <person name="Grigoriev I.V."/>
            <person name="Debuchy R."/>
            <person name="Gladieux P."/>
            <person name="Thoren M.H."/>
            <person name="Johannesson H."/>
        </authorList>
    </citation>
    <scope>NUCLEOTIDE SEQUENCE</scope>
    <source>
        <strain evidence="2">CBS 508.74</strain>
    </source>
</reference>
<protein>
    <submittedName>
        <fullName evidence="2">Uncharacterized protein</fullName>
    </submittedName>
</protein>
<keyword evidence="3" id="KW-1185">Reference proteome</keyword>
<evidence type="ECO:0000313" key="2">
    <source>
        <dbReference type="EMBL" id="KAK4107831.1"/>
    </source>
</evidence>
<dbReference type="GeneID" id="89940372"/>
<dbReference type="AlphaFoldDB" id="A0AAN6T855"/>
<dbReference type="Proteomes" id="UP001302812">
    <property type="component" value="Unassembled WGS sequence"/>
</dbReference>
<dbReference type="EMBL" id="MU853368">
    <property type="protein sequence ID" value="KAK4107831.1"/>
    <property type="molecule type" value="Genomic_DNA"/>
</dbReference>
<dbReference type="RefSeq" id="XP_064665401.1">
    <property type="nucleotide sequence ID" value="XM_064816247.1"/>
</dbReference>
<evidence type="ECO:0000313" key="3">
    <source>
        <dbReference type="Proteomes" id="UP001302812"/>
    </source>
</evidence>
<name>A0AAN6T855_9PEZI</name>
<feature type="region of interest" description="Disordered" evidence="1">
    <location>
        <begin position="1"/>
        <end position="41"/>
    </location>
</feature>
<gene>
    <name evidence="2" type="ORF">N656DRAFT_784802</name>
</gene>
<proteinExistence type="predicted"/>
<sequence>MPTIEAPKQQEPMEAVSRQESGSGKIIAQQPKREPRPQLENDMSLRGGAMTLGCSCCHGTFSFHKRCC</sequence>
<reference evidence="2" key="1">
    <citation type="journal article" date="2023" name="Mol. Phylogenet. Evol.">
        <title>Genome-scale phylogeny and comparative genomics of the fungal order Sordariales.</title>
        <authorList>
            <person name="Hensen N."/>
            <person name="Bonometti L."/>
            <person name="Westerberg I."/>
            <person name="Brannstrom I.O."/>
            <person name="Guillou S."/>
            <person name="Cros-Aarteil S."/>
            <person name="Calhoun S."/>
            <person name="Haridas S."/>
            <person name="Kuo A."/>
            <person name="Mondo S."/>
            <person name="Pangilinan J."/>
            <person name="Riley R."/>
            <person name="LaButti K."/>
            <person name="Andreopoulos B."/>
            <person name="Lipzen A."/>
            <person name="Chen C."/>
            <person name="Yan M."/>
            <person name="Daum C."/>
            <person name="Ng V."/>
            <person name="Clum A."/>
            <person name="Steindorff A."/>
            <person name="Ohm R.A."/>
            <person name="Martin F."/>
            <person name="Silar P."/>
            <person name="Natvig D.O."/>
            <person name="Lalanne C."/>
            <person name="Gautier V."/>
            <person name="Ament-Velasquez S.L."/>
            <person name="Kruys A."/>
            <person name="Hutchinson M.I."/>
            <person name="Powell A.J."/>
            <person name="Barry K."/>
            <person name="Miller A.N."/>
            <person name="Grigoriev I.V."/>
            <person name="Debuchy R."/>
            <person name="Gladieux P."/>
            <person name="Hiltunen Thoren M."/>
            <person name="Johannesson H."/>
        </authorList>
    </citation>
    <scope>NUCLEOTIDE SEQUENCE</scope>
    <source>
        <strain evidence="2">CBS 508.74</strain>
    </source>
</reference>